<comment type="caution">
    <text evidence="1">The sequence shown here is derived from an EMBL/GenBank/DDBJ whole genome shotgun (WGS) entry which is preliminary data.</text>
</comment>
<proteinExistence type="predicted"/>
<dbReference type="RefSeq" id="WP_123272552.1">
    <property type="nucleotide sequence ID" value="NZ_RJJQ01000019.1"/>
</dbReference>
<name>A0A3M9M381_9MICO</name>
<evidence type="ECO:0008006" key="3">
    <source>
        <dbReference type="Google" id="ProtNLM"/>
    </source>
</evidence>
<gene>
    <name evidence="1" type="ORF">EFY87_16300</name>
</gene>
<reference evidence="1 2" key="1">
    <citation type="submission" date="2018-11" db="EMBL/GenBank/DDBJ databases">
        <title>Draft genome of Simplicispira Flexivirga sp. BO-16.</title>
        <authorList>
            <person name="Im W.T."/>
        </authorList>
    </citation>
    <scope>NUCLEOTIDE SEQUENCE [LARGE SCALE GENOMIC DNA]</scope>
    <source>
        <strain evidence="1 2">BO-16</strain>
    </source>
</reference>
<keyword evidence="2" id="KW-1185">Reference proteome</keyword>
<dbReference type="Proteomes" id="UP000271678">
    <property type="component" value="Unassembled WGS sequence"/>
</dbReference>
<evidence type="ECO:0000313" key="1">
    <source>
        <dbReference type="EMBL" id="RNI19657.1"/>
    </source>
</evidence>
<protein>
    <recommendedName>
        <fullName evidence="3">Phasin family protein</fullName>
    </recommendedName>
</protein>
<dbReference type="EMBL" id="RJJQ01000019">
    <property type="protein sequence ID" value="RNI19657.1"/>
    <property type="molecule type" value="Genomic_DNA"/>
</dbReference>
<evidence type="ECO:0000313" key="2">
    <source>
        <dbReference type="Proteomes" id="UP000271678"/>
    </source>
</evidence>
<sequence>MATGKSNPAADSAAAFTPDFESAAERVRELNEKMIEATKKSGNLSLDAYEKTLQGLVDFEEKAAGASQLDFVSALAKAHAAFVTDVSSAFTSAARDALK</sequence>
<accession>A0A3M9M381</accession>
<organism evidence="1 2">
    <name type="scientific">Flexivirga caeni</name>
    <dbReference type="NCBI Taxonomy" id="2294115"/>
    <lineage>
        <taxon>Bacteria</taxon>
        <taxon>Bacillati</taxon>
        <taxon>Actinomycetota</taxon>
        <taxon>Actinomycetes</taxon>
        <taxon>Micrococcales</taxon>
        <taxon>Dermacoccaceae</taxon>
        <taxon>Flexivirga</taxon>
    </lineage>
</organism>
<dbReference type="AlphaFoldDB" id="A0A3M9M381"/>
<dbReference type="OrthoDB" id="4377286at2"/>